<dbReference type="KEGG" id="rmr:Rmar_0463"/>
<sequence length="195" mass="21940">MRRFLLFGLLCWGLGVPAGAQPTNLARFQELARSCLTLPDTLRAFRLEAPDTLPYIRTALEARWLQEGRRVYRRDTSALPTVRYRIDAARVAYARLDHDRLQRTVTLALQAELLDPRGRLLDVRACQPVAVDTIAQALRDRLEHPAFPETQAPLPPERPGLLERYVIPAVALVATTLSVYLLFTLRSRSGDASSP</sequence>
<evidence type="ECO:0000313" key="4">
    <source>
        <dbReference type="Proteomes" id="UP000002221"/>
    </source>
</evidence>
<dbReference type="EMBL" id="CP001807">
    <property type="protein sequence ID" value="ACY47365.1"/>
    <property type="molecule type" value="Genomic_DNA"/>
</dbReference>
<feature type="chain" id="PRO_5003012070" evidence="2">
    <location>
        <begin position="21"/>
        <end position="195"/>
    </location>
</feature>
<dbReference type="HOGENOM" id="CLU_1395365_0_0_10"/>
<name>D0MER5_RHOM4</name>
<feature type="signal peptide" evidence="2">
    <location>
        <begin position="1"/>
        <end position="20"/>
    </location>
</feature>
<dbReference type="RefSeq" id="WP_012842977.1">
    <property type="nucleotide sequence ID" value="NC_013501.1"/>
</dbReference>
<protein>
    <submittedName>
        <fullName evidence="3">Uncharacterized protein</fullName>
    </submittedName>
</protein>
<keyword evidence="1" id="KW-1133">Transmembrane helix</keyword>
<evidence type="ECO:0000256" key="1">
    <source>
        <dbReference type="SAM" id="Phobius"/>
    </source>
</evidence>
<keyword evidence="1" id="KW-0472">Membrane</keyword>
<dbReference type="AlphaFoldDB" id="D0MER5"/>
<evidence type="ECO:0000313" key="3">
    <source>
        <dbReference type="EMBL" id="ACY47365.1"/>
    </source>
</evidence>
<evidence type="ECO:0000256" key="2">
    <source>
        <dbReference type="SAM" id="SignalP"/>
    </source>
</evidence>
<dbReference type="STRING" id="518766.Rmar_0463"/>
<keyword evidence="4" id="KW-1185">Reference proteome</keyword>
<keyword evidence="2" id="KW-0732">Signal</keyword>
<reference evidence="3 4" key="1">
    <citation type="journal article" date="2009" name="Stand. Genomic Sci.">
        <title>Complete genome sequence of Rhodothermus marinus type strain (R-10).</title>
        <authorList>
            <person name="Nolan M."/>
            <person name="Tindall B.J."/>
            <person name="Pomrenke H."/>
            <person name="Lapidus A."/>
            <person name="Copeland A."/>
            <person name="Glavina Del Rio T."/>
            <person name="Lucas S."/>
            <person name="Chen F."/>
            <person name="Tice H."/>
            <person name="Cheng J.F."/>
            <person name="Saunders E."/>
            <person name="Han C."/>
            <person name="Bruce D."/>
            <person name="Goodwin L."/>
            <person name="Chain P."/>
            <person name="Pitluck S."/>
            <person name="Ovchinikova G."/>
            <person name="Pati A."/>
            <person name="Ivanova N."/>
            <person name="Mavromatis K."/>
            <person name="Chen A."/>
            <person name="Palaniappan K."/>
            <person name="Land M."/>
            <person name="Hauser L."/>
            <person name="Chang Y.J."/>
            <person name="Jeffries C.D."/>
            <person name="Brettin T."/>
            <person name="Goker M."/>
            <person name="Bristow J."/>
            <person name="Eisen J.A."/>
            <person name="Markowitz V."/>
            <person name="Hugenholtz P."/>
            <person name="Kyrpides N.C."/>
            <person name="Klenk H.P."/>
            <person name="Detter J.C."/>
        </authorList>
    </citation>
    <scope>NUCLEOTIDE SEQUENCE [LARGE SCALE GENOMIC DNA]</scope>
    <source>
        <strain evidence="4">ATCC 43812 / DSM 4252 / R-10</strain>
    </source>
</reference>
<dbReference type="OrthoDB" id="9917873at2"/>
<accession>D0MER5</accession>
<gene>
    <name evidence="3" type="ordered locus">Rmar_0463</name>
</gene>
<dbReference type="Proteomes" id="UP000002221">
    <property type="component" value="Chromosome"/>
</dbReference>
<keyword evidence="1" id="KW-0812">Transmembrane</keyword>
<organism evidence="3 4">
    <name type="scientific">Rhodothermus marinus (strain ATCC 43812 / DSM 4252 / R-10)</name>
    <name type="common">Rhodothermus obamensis</name>
    <dbReference type="NCBI Taxonomy" id="518766"/>
    <lineage>
        <taxon>Bacteria</taxon>
        <taxon>Pseudomonadati</taxon>
        <taxon>Rhodothermota</taxon>
        <taxon>Rhodothermia</taxon>
        <taxon>Rhodothermales</taxon>
        <taxon>Rhodothermaceae</taxon>
        <taxon>Rhodothermus</taxon>
    </lineage>
</organism>
<feature type="transmembrane region" description="Helical" evidence="1">
    <location>
        <begin position="165"/>
        <end position="185"/>
    </location>
</feature>
<proteinExistence type="predicted"/>